<evidence type="ECO:0000313" key="14">
    <source>
        <dbReference type="EMBL" id="TDY43366.1"/>
    </source>
</evidence>
<organism evidence="14 15">
    <name type="scientific">Alicyclobacillus sacchari</name>
    <dbReference type="NCBI Taxonomy" id="392010"/>
    <lineage>
        <taxon>Bacteria</taxon>
        <taxon>Bacillati</taxon>
        <taxon>Bacillota</taxon>
        <taxon>Bacilli</taxon>
        <taxon>Bacillales</taxon>
        <taxon>Alicyclobacillaceae</taxon>
        <taxon>Alicyclobacillus</taxon>
    </lineage>
</organism>
<sequence>MTVLERVERVVGRWFGVSRVRVHPLFVALLVAAYFVGMLKQALLLFLFVFLHECGHAIVAKRLGYEIEEVSLLPFGGVAQLSYVRLGFSPKCEALVAIAGPTVNLLCSLVALALYAAGAIDDRIYAETVGLNSWIAVFNLLPGLPLDGGRIYRAVRSREKGYEPATEEAYRMSIALSAVLMFAGLAALFAGRPHIGIVVLGLFLFVTAWRGRRDLRLETMRFLDAKRRDVGSSMLRTRALAVPASIPIRDVVVRFSPDRYHIVYILHEDGTVASLVEEPELLDAVFEGRWLEPVANLRL</sequence>
<keyword evidence="10" id="KW-0482">Metalloprotease</keyword>
<evidence type="ECO:0000256" key="3">
    <source>
        <dbReference type="ARBA" id="ARBA00007931"/>
    </source>
</evidence>
<feature type="transmembrane region" description="Helical" evidence="12">
    <location>
        <begin position="169"/>
        <end position="189"/>
    </location>
</feature>
<evidence type="ECO:0000256" key="11">
    <source>
        <dbReference type="ARBA" id="ARBA00023136"/>
    </source>
</evidence>
<evidence type="ECO:0000313" key="15">
    <source>
        <dbReference type="Proteomes" id="UP000294581"/>
    </source>
</evidence>
<evidence type="ECO:0000256" key="8">
    <source>
        <dbReference type="ARBA" id="ARBA00022833"/>
    </source>
</evidence>
<dbReference type="GO" id="GO:0008237">
    <property type="term" value="F:metallopeptidase activity"/>
    <property type="evidence" value="ECO:0007669"/>
    <property type="project" value="UniProtKB-KW"/>
</dbReference>
<keyword evidence="6" id="KW-0479">Metal-binding</keyword>
<feature type="transmembrane region" description="Helical" evidence="12">
    <location>
        <begin position="94"/>
        <end position="117"/>
    </location>
</feature>
<evidence type="ECO:0000256" key="10">
    <source>
        <dbReference type="ARBA" id="ARBA00023049"/>
    </source>
</evidence>
<comment type="similarity">
    <text evidence="3">Belongs to the peptidase M50B family.</text>
</comment>
<evidence type="ECO:0000256" key="7">
    <source>
        <dbReference type="ARBA" id="ARBA00022801"/>
    </source>
</evidence>
<keyword evidence="4" id="KW-0645">Protease</keyword>
<comment type="caution">
    <text evidence="14">The sequence shown here is derived from an EMBL/GenBank/DDBJ whole genome shotgun (WGS) entry which is preliminary data.</text>
</comment>
<feature type="domain" description="Peptidase M50" evidence="13">
    <location>
        <begin position="42"/>
        <end position="115"/>
    </location>
</feature>
<dbReference type="GO" id="GO:0016020">
    <property type="term" value="C:membrane"/>
    <property type="evidence" value="ECO:0007669"/>
    <property type="project" value="UniProtKB-SubCell"/>
</dbReference>
<keyword evidence="9 12" id="KW-1133">Transmembrane helix</keyword>
<dbReference type="GO" id="GO:0006508">
    <property type="term" value="P:proteolysis"/>
    <property type="evidence" value="ECO:0007669"/>
    <property type="project" value="UniProtKB-KW"/>
</dbReference>
<dbReference type="RefSeq" id="WP_134160232.1">
    <property type="nucleotide sequence ID" value="NZ_BSUS01000001.1"/>
</dbReference>
<keyword evidence="5 12" id="KW-0812">Transmembrane</keyword>
<evidence type="ECO:0000259" key="13">
    <source>
        <dbReference type="Pfam" id="PF02163"/>
    </source>
</evidence>
<evidence type="ECO:0000256" key="9">
    <source>
        <dbReference type="ARBA" id="ARBA00022989"/>
    </source>
</evidence>
<evidence type="ECO:0000256" key="12">
    <source>
        <dbReference type="SAM" id="Phobius"/>
    </source>
</evidence>
<keyword evidence="11 12" id="KW-0472">Membrane</keyword>
<proteinExistence type="inferred from homology"/>
<keyword evidence="8" id="KW-0862">Zinc</keyword>
<dbReference type="Pfam" id="PF02163">
    <property type="entry name" value="Peptidase_M50"/>
    <property type="match status" value="1"/>
</dbReference>
<name>A0A4R8LJZ6_9BACL</name>
<dbReference type="AlphaFoldDB" id="A0A4R8LJZ6"/>
<dbReference type="InterPro" id="IPR008915">
    <property type="entry name" value="Peptidase_M50"/>
</dbReference>
<dbReference type="EMBL" id="SORF01000011">
    <property type="protein sequence ID" value="TDY43366.1"/>
    <property type="molecule type" value="Genomic_DNA"/>
</dbReference>
<evidence type="ECO:0000256" key="6">
    <source>
        <dbReference type="ARBA" id="ARBA00022723"/>
    </source>
</evidence>
<keyword evidence="7" id="KW-0378">Hydrolase</keyword>
<evidence type="ECO:0000256" key="4">
    <source>
        <dbReference type="ARBA" id="ARBA00022670"/>
    </source>
</evidence>
<evidence type="ECO:0000256" key="5">
    <source>
        <dbReference type="ARBA" id="ARBA00022692"/>
    </source>
</evidence>
<dbReference type="PANTHER" id="PTHR39188:SF3">
    <property type="entry name" value="STAGE IV SPORULATION PROTEIN FB"/>
    <property type="match status" value="1"/>
</dbReference>
<dbReference type="Proteomes" id="UP000294581">
    <property type="component" value="Unassembled WGS sequence"/>
</dbReference>
<dbReference type="PANTHER" id="PTHR39188">
    <property type="entry name" value="MEMBRANE-ASSOCIATED ZINC METALLOPROTEASE M50B"/>
    <property type="match status" value="1"/>
</dbReference>
<evidence type="ECO:0000256" key="1">
    <source>
        <dbReference type="ARBA" id="ARBA00001947"/>
    </source>
</evidence>
<comment type="subcellular location">
    <subcellularLocation>
        <location evidence="2">Membrane</location>
        <topology evidence="2">Multi-pass membrane protein</topology>
    </subcellularLocation>
</comment>
<protein>
    <submittedName>
        <fullName evidence="14">Stage IV sporulation protein FB</fullName>
    </submittedName>
</protein>
<feature type="transmembrane region" description="Helical" evidence="12">
    <location>
        <begin position="195"/>
        <end position="211"/>
    </location>
</feature>
<evidence type="ECO:0000256" key="2">
    <source>
        <dbReference type="ARBA" id="ARBA00004141"/>
    </source>
</evidence>
<reference evidence="14 15" key="1">
    <citation type="submission" date="2019-03" db="EMBL/GenBank/DDBJ databases">
        <title>Genomic Encyclopedia of Type Strains, Phase IV (KMG-IV): sequencing the most valuable type-strain genomes for metagenomic binning, comparative biology and taxonomic classification.</title>
        <authorList>
            <person name="Goeker M."/>
        </authorList>
    </citation>
    <scope>NUCLEOTIDE SEQUENCE [LARGE SCALE GENOMIC DNA]</scope>
    <source>
        <strain evidence="14 15">DSM 17974</strain>
    </source>
</reference>
<dbReference type="GO" id="GO:0046872">
    <property type="term" value="F:metal ion binding"/>
    <property type="evidence" value="ECO:0007669"/>
    <property type="project" value="UniProtKB-KW"/>
</dbReference>
<feature type="transmembrane region" description="Helical" evidence="12">
    <location>
        <begin position="25"/>
        <end position="51"/>
    </location>
</feature>
<dbReference type="OrthoDB" id="166377at2"/>
<keyword evidence="15" id="KW-1185">Reference proteome</keyword>
<accession>A0A4R8LJZ6</accession>
<dbReference type="CDD" id="cd06161">
    <property type="entry name" value="S2P-M50_SpoIVFB"/>
    <property type="match status" value="1"/>
</dbReference>
<gene>
    <name evidence="14" type="ORF">C7445_11113</name>
</gene>
<comment type="cofactor">
    <cofactor evidence="1">
        <name>Zn(2+)</name>
        <dbReference type="ChEBI" id="CHEBI:29105"/>
    </cofactor>
</comment>